<accession>A0AC61TLI7</accession>
<evidence type="ECO:0000313" key="1">
    <source>
        <dbReference type="EMBL" id="UCQ01625.1"/>
    </source>
</evidence>
<keyword evidence="2" id="KW-1185">Reference proteome</keyword>
<reference evidence="1" key="1">
    <citation type="submission" date="2021-09" db="EMBL/GenBank/DDBJ databases">
        <title>Comparative genomics of Edwardsiella genus reveals species-based diversity.</title>
        <authorList>
            <person name="Tekedar H.C."/>
            <person name="Kumru S."/>
            <person name="Waldbieser G.C."/>
            <person name="Reichley S.R."/>
            <person name="Lawrence M.L."/>
            <person name="Griffin M.J."/>
        </authorList>
    </citation>
    <scope>NUCLEOTIDE SEQUENCE</scope>
    <source>
        <strain evidence="1">ATCC 15947</strain>
    </source>
</reference>
<sequence>MAVGKTLSVDPQKVNANGSAIALGHPLAPAEHEFGGRRVYARPAGDRTLGQAEDGFRYGNGVPSYLTNKRNSATRIHYRIYPIHAHLHVI</sequence>
<proteinExistence type="predicted"/>
<dbReference type="Proteomes" id="UP000245918">
    <property type="component" value="Chromosome"/>
</dbReference>
<organism evidence="1 2">
    <name type="scientific">Edwardsiella tarda ATCC 15947 = NBRC 105688</name>
    <dbReference type="NCBI Taxonomy" id="667121"/>
    <lineage>
        <taxon>Bacteria</taxon>
        <taxon>Pseudomonadati</taxon>
        <taxon>Pseudomonadota</taxon>
        <taxon>Gammaproteobacteria</taxon>
        <taxon>Enterobacterales</taxon>
        <taxon>Hafniaceae</taxon>
        <taxon>Edwardsiella</taxon>
    </lineage>
</organism>
<name>A0AC61TLI7_EDWTA</name>
<evidence type="ECO:0000313" key="2">
    <source>
        <dbReference type="Proteomes" id="UP000245918"/>
    </source>
</evidence>
<gene>
    <name evidence="1" type="ORF">DCL27_07700</name>
</gene>
<protein>
    <submittedName>
        <fullName evidence="1">Uncharacterized protein</fullName>
    </submittedName>
</protein>
<dbReference type="EMBL" id="CP084506">
    <property type="protein sequence ID" value="UCQ01625.1"/>
    <property type="molecule type" value="Genomic_DNA"/>
</dbReference>